<dbReference type="AlphaFoldDB" id="A0A1F6NX89"/>
<proteinExistence type="predicted"/>
<evidence type="ECO:0000313" key="1">
    <source>
        <dbReference type="EMBL" id="OGH88264.1"/>
    </source>
</evidence>
<evidence type="ECO:0000313" key="2">
    <source>
        <dbReference type="Proteomes" id="UP000177907"/>
    </source>
</evidence>
<sequence>MAERKNPADEAVFGNLADDVETSQLVEGLSSLSNSLALVGDGKVRKIKTRQDLAKALGVEDVKPNSNPIIVEKLNNNS</sequence>
<name>A0A1F6NX89_9BACT</name>
<accession>A0A1F6NX89</accession>
<dbReference type="EMBL" id="MFQZ01000004">
    <property type="protein sequence ID" value="OGH88264.1"/>
    <property type="molecule type" value="Genomic_DNA"/>
</dbReference>
<dbReference type="STRING" id="1798704.A3J93_01950"/>
<gene>
    <name evidence="1" type="ORF">A3J93_01950</name>
</gene>
<dbReference type="Proteomes" id="UP000177907">
    <property type="component" value="Unassembled WGS sequence"/>
</dbReference>
<comment type="caution">
    <text evidence="1">The sequence shown here is derived from an EMBL/GenBank/DDBJ whole genome shotgun (WGS) entry which is preliminary data.</text>
</comment>
<reference evidence="1 2" key="1">
    <citation type="journal article" date="2016" name="Nat. Commun.">
        <title>Thousands of microbial genomes shed light on interconnected biogeochemical processes in an aquifer system.</title>
        <authorList>
            <person name="Anantharaman K."/>
            <person name="Brown C.T."/>
            <person name="Hug L.A."/>
            <person name="Sharon I."/>
            <person name="Castelle C.J."/>
            <person name="Probst A.J."/>
            <person name="Thomas B.C."/>
            <person name="Singh A."/>
            <person name="Wilkins M.J."/>
            <person name="Karaoz U."/>
            <person name="Brodie E.L."/>
            <person name="Williams K.H."/>
            <person name="Hubbard S.S."/>
            <person name="Banfield J.F."/>
        </authorList>
    </citation>
    <scope>NUCLEOTIDE SEQUENCE [LARGE SCALE GENOMIC DNA]</scope>
</reference>
<organism evidence="1 2">
    <name type="scientific">Candidatus Magasanikbacteria bacterium RIFOXYC2_FULL_42_28</name>
    <dbReference type="NCBI Taxonomy" id="1798704"/>
    <lineage>
        <taxon>Bacteria</taxon>
        <taxon>Candidatus Magasanikiibacteriota</taxon>
    </lineage>
</organism>
<protein>
    <submittedName>
        <fullName evidence="1">Uncharacterized protein</fullName>
    </submittedName>
</protein>